<evidence type="ECO:0000259" key="11">
    <source>
        <dbReference type="Pfam" id="PF13439"/>
    </source>
</evidence>
<dbReference type="EMBL" id="JBHMBE010000005">
    <property type="protein sequence ID" value="MFB9647068.1"/>
    <property type="molecule type" value="Genomic_DNA"/>
</dbReference>
<evidence type="ECO:0000256" key="8">
    <source>
        <dbReference type="ARBA" id="ARBA00045103"/>
    </source>
</evidence>
<dbReference type="Proteomes" id="UP001589611">
    <property type="component" value="Unassembled WGS sequence"/>
</dbReference>
<evidence type="ECO:0000256" key="2">
    <source>
        <dbReference type="ARBA" id="ARBA00012649"/>
    </source>
</evidence>
<evidence type="ECO:0000256" key="4">
    <source>
        <dbReference type="ARBA" id="ARBA00022679"/>
    </source>
</evidence>
<evidence type="ECO:0000259" key="10">
    <source>
        <dbReference type="Pfam" id="PF00534"/>
    </source>
</evidence>
<evidence type="ECO:0000313" key="12">
    <source>
        <dbReference type="EMBL" id="MFB9647068.1"/>
    </source>
</evidence>
<dbReference type="InterPro" id="IPR028098">
    <property type="entry name" value="Glyco_trans_4-like_N"/>
</dbReference>
<gene>
    <name evidence="12" type="ORF">ACFFPJ_14825</name>
</gene>
<comment type="catalytic activity">
    <reaction evidence="8">
        <text>a beta-D-Man-(1-&gt;4)-beta-D-GlcNAc-(1-&gt;4)-alpha-D-GlcNAc-diphospho-di-trans,poly-cis-dolichol + GDP-alpha-D-mannose = an alpha-D-Man-(1-&gt;3)-beta-D-Man-(1-&gt;4)-beta-D-GlcNAc-(1-&gt;4)-alpha-D-GlcNAc-diphospho-di-trans,poly-cis-dolichol + GDP + H(+)</text>
        <dbReference type="Rhea" id="RHEA:29515"/>
        <dbReference type="Rhea" id="RHEA-COMP:19511"/>
        <dbReference type="Rhea" id="RHEA-COMP:19513"/>
        <dbReference type="ChEBI" id="CHEBI:15378"/>
        <dbReference type="ChEBI" id="CHEBI:57527"/>
        <dbReference type="ChEBI" id="CHEBI:58189"/>
        <dbReference type="ChEBI" id="CHEBI:58472"/>
        <dbReference type="ChEBI" id="CHEBI:132510"/>
        <dbReference type="EC" id="2.4.1.132"/>
    </reaction>
    <physiologicalReaction direction="left-to-right" evidence="8">
        <dbReference type="Rhea" id="RHEA:29516"/>
    </physiologicalReaction>
</comment>
<dbReference type="PANTHER" id="PTHR45918:SF2">
    <property type="entry name" value="ALPHA-1,3_1,6-MANNOSYLTRANSFERASE ALG2"/>
    <property type="match status" value="1"/>
</dbReference>
<keyword evidence="4 12" id="KW-0808">Transferase</keyword>
<dbReference type="PANTHER" id="PTHR45918">
    <property type="entry name" value="ALPHA-1,3/1,6-MANNOSYLTRANSFERASE ALG2"/>
    <property type="match status" value="1"/>
</dbReference>
<evidence type="ECO:0000256" key="6">
    <source>
        <dbReference type="ARBA" id="ARBA00032333"/>
    </source>
</evidence>
<feature type="domain" description="Glycosyltransferase subfamily 4-like N-terminal" evidence="11">
    <location>
        <begin position="14"/>
        <end position="181"/>
    </location>
</feature>
<evidence type="ECO:0000256" key="1">
    <source>
        <dbReference type="ARBA" id="ARBA00011969"/>
    </source>
</evidence>
<evidence type="ECO:0000256" key="3">
    <source>
        <dbReference type="ARBA" id="ARBA00022676"/>
    </source>
</evidence>
<comment type="caution">
    <text evidence="12">The sequence shown here is derived from an EMBL/GenBank/DDBJ whole genome shotgun (WGS) entry which is preliminary data.</text>
</comment>
<dbReference type="GO" id="GO:0016757">
    <property type="term" value="F:glycosyltransferase activity"/>
    <property type="evidence" value="ECO:0007669"/>
    <property type="project" value="UniProtKB-KW"/>
</dbReference>
<protein>
    <recommendedName>
        <fullName evidence="5">GDP-Man:Man(1)GlcNAc(2)-PP-Dol alpha-1,3-mannosyltransferase</fullName>
        <ecNumber evidence="2">2.4.1.132</ecNumber>
        <ecNumber evidence="1">2.4.1.257</ecNumber>
    </recommendedName>
    <alternativeName>
        <fullName evidence="7">GDP-Man:Man(1)GlcNAc(2)-PP-dolichol mannosyltransferase</fullName>
    </alternativeName>
    <alternativeName>
        <fullName evidence="6">GDP-Man:Man(2)GlcNAc(2)-PP-Dol alpha-1,6-mannosyltransferase</fullName>
    </alternativeName>
</protein>
<dbReference type="Pfam" id="PF00534">
    <property type="entry name" value="Glycos_transf_1"/>
    <property type="match status" value="1"/>
</dbReference>
<proteinExistence type="predicted"/>
<evidence type="ECO:0000256" key="5">
    <source>
        <dbReference type="ARBA" id="ARBA00032047"/>
    </source>
</evidence>
<comment type="catalytic activity">
    <reaction evidence="9">
        <text>an alpha-D-Man-(1-&gt;3)-beta-D-Man-(1-&gt;4)-beta-D-GlcNAc-(1-&gt;4)-alpha-D-GlcNAc-diphospho-di-trans,poly-cis-dolichol + GDP-alpha-D-mannose = an alpha-D-Man-(1-&gt;3)-[alpha-D-Man-(1-&gt;6)]-beta-D-Man-(1-&gt;4)-beta-D-GlcNAc-(1-&gt;4)-alpha-D-GlcNAc-diphospho-di-trans,poly-cis-dolichol + GDP + H(+)</text>
        <dbReference type="Rhea" id="RHEA:29519"/>
        <dbReference type="Rhea" id="RHEA-COMP:19513"/>
        <dbReference type="Rhea" id="RHEA-COMP:19515"/>
        <dbReference type="ChEBI" id="CHEBI:15378"/>
        <dbReference type="ChEBI" id="CHEBI:57527"/>
        <dbReference type="ChEBI" id="CHEBI:58189"/>
        <dbReference type="ChEBI" id="CHEBI:132510"/>
        <dbReference type="ChEBI" id="CHEBI:132511"/>
        <dbReference type="EC" id="2.4.1.257"/>
    </reaction>
    <physiologicalReaction direction="left-to-right" evidence="9">
        <dbReference type="Rhea" id="RHEA:29520"/>
    </physiologicalReaction>
</comment>
<reference evidence="12 13" key="1">
    <citation type="submission" date="2024-09" db="EMBL/GenBank/DDBJ databases">
        <authorList>
            <person name="Sun Q."/>
            <person name="Mori K."/>
        </authorList>
    </citation>
    <scope>NUCLEOTIDE SEQUENCE [LARGE SCALE GENOMIC DNA]</scope>
    <source>
        <strain evidence="12 13">JCM 1342</strain>
    </source>
</reference>
<dbReference type="EC" id="2.4.1.257" evidence="1"/>
<dbReference type="InterPro" id="IPR027054">
    <property type="entry name" value="ALG2"/>
</dbReference>
<dbReference type="Pfam" id="PF13439">
    <property type="entry name" value="Glyco_transf_4"/>
    <property type="match status" value="1"/>
</dbReference>
<sequence length="368" mass="40644">MAGLVVHEWVESAGGSEKVVEEFLETFPDADLRVLWDDAPGRFRVKSSESWLARTPFRRHKALALPMLPAVWRAMRSEVDYDWMLISSHLFAHHARIRTQPDLSRLVYVHTPARYIWEPELDSRGSGLLPRLVAATLKPIDRRRAGDSTALAANSEFTRSRIDRAWRRDAAVIYPPVDTERLIAGGDWATHLGPEDAELLGSLPTEFLLGASRFVSYKRLDLVVAAGEATRIPVVLAGSGPELPRLQRVAEDASIPVRIIDRPSDALLYALYQRSTAFVFPAIEDFGIMPVEAMACGTPVIAPLVGGAAESVNLLRGGAITTGSSPGAWRAALIEASSVDREALRARTLALSVTRFRQEIQAWVKEHE</sequence>
<dbReference type="EC" id="2.4.1.132" evidence="2"/>
<organism evidence="12 13">
    <name type="scientific">Microbacterium terregens</name>
    <dbReference type="NCBI Taxonomy" id="69363"/>
    <lineage>
        <taxon>Bacteria</taxon>
        <taxon>Bacillati</taxon>
        <taxon>Actinomycetota</taxon>
        <taxon>Actinomycetes</taxon>
        <taxon>Micrococcales</taxon>
        <taxon>Microbacteriaceae</taxon>
        <taxon>Microbacterium</taxon>
    </lineage>
</organism>
<dbReference type="SUPFAM" id="SSF53756">
    <property type="entry name" value="UDP-Glycosyltransferase/glycogen phosphorylase"/>
    <property type="match status" value="1"/>
</dbReference>
<evidence type="ECO:0000313" key="13">
    <source>
        <dbReference type="Proteomes" id="UP001589611"/>
    </source>
</evidence>
<keyword evidence="3 12" id="KW-0328">Glycosyltransferase</keyword>
<dbReference type="Gene3D" id="3.40.50.2000">
    <property type="entry name" value="Glycogen Phosphorylase B"/>
    <property type="match status" value="2"/>
</dbReference>
<dbReference type="RefSeq" id="WP_344711843.1">
    <property type="nucleotide sequence ID" value="NZ_BAAAWH010000001.1"/>
</dbReference>
<feature type="domain" description="Glycosyl transferase family 1" evidence="10">
    <location>
        <begin position="206"/>
        <end position="338"/>
    </location>
</feature>
<evidence type="ECO:0000256" key="7">
    <source>
        <dbReference type="ARBA" id="ARBA00032874"/>
    </source>
</evidence>
<evidence type="ECO:0000256" key="9">
    <source>
        <dbReference type="ARBA" id="ARBA00045104"/>
    </source>
</evidence>
<keyword evidence="13" id="KW-1185">Reference proteome</keyword>
<name>A0ABV5T380_9MICO</name>
<accession>A0ABV5T380</accession>
<dbReference type="InterPro" id="IPR001296">
    <property type="entry name" value="Glyco_trans_1"/>
</dbReference>